<evidence type="ECO:0000259" key="5">
    <source>
        <dbReference type="Pfam" id="PF00929"/>
    </source>
</evidence>
<sequence length="136" mass="15464">MRYHIKRYHSAFPIKCTVCDHSENNTSGLLCEYEVQGENRDPPDRGPIALDCEMVGVGPKLLNALGRISIVDYSGNVLYDVMVRPEEEITDFRTRWSGIRPEDMRRAIPFECAQEQVERIIHVSLSVLEGCLPVSL</sequence>
<dbReference type="InterPro" id="IPR012337">
    <property type="entry name" value="RNaseH-like_sf"/>
</dbReference>
<protein>
    <submittedName>
        <fullName evidence="6">RNA exonuclease 4</fullName>
    </submittedName>
</protein>
<dbReference type="GO" id="GO:0005634">
    <property type="term" value="C:nucleus"/>
    <property type="evidence" value="ECO:0007669"/>
    <property type="project" value="TreeGrafter"/>
</dbReference>
<name>A0A8E0VNY8_9TREM</name>
<evidence type="ECO:0000256" key="1">
    <source>
        <dbReference type="ARBA" id="ARBA00022552"/>
    </source>
</evidence>
<proteinExistence type="predicted"/>
<accession>A0A8E0VNY8</accession>
<organism evidence="6 7">
    <name type="scientific">Fasciolopsis buskii</name>
    <dbReference type="NCBI Taxonomy" id="27845"/>
    <lineage>
        <taxon>Eukaryota</taxon>
        <taxon>Metazoa</taxon>
        <taxon>Spiralia</taxon>
        <taxon>Lophotrochozoa</taxon>
        <taxon>Platyhelminthes</taxon>
        <taxon>Trematoda</taxon>
        <taxon>Digenea</taxon>
        <taxon>Plagiorchiida</taxon>
        <taxon>Echinostomata</taxon>
        <taxon>Echinostomatoidea</taxon>
        <taxon>Fasciolidae</taxon>
        <taxon>Fasciolopsis</taxon>
    </lineage>
</organism>
<dbReference type="GO" id="GO:0006364">
    <property type="term" value="P:rRNA processing"/>
    <property type="evidence" value="ECO:0007669"/>
    <property type="project" value="UniProtKB-KW"/>
</dbReference>
<keyword evidence="2" id="KW-0540">Nuclease</keyword>
<comment type="function">
    <text evidence="4">Exoribonuclease involved in ribosome biosynthesis. Involved in the processing of ITS1, the internal transcribed spacer localized between the 18S and 5.8S rRNAs.</text>
</comment>
<dbReference type="GO" id="GO:0003676">
    <property type="term" value="F:nucleic acid binding"/>
    <property type="evidence" value="ECO:0007669"/>
    <property type="project" value="InterPro"/>
</dbReference>
<reference evidence="6" key="1">
    <citation type="submission" date="2019-05" db="EMBL/GenBank/DDBJ databases">
        <title>Annotation for the trematode Fasciolopsis buski.</title>
        <authorList>
            <person name="Choi Y.-J."/>
        </authorList>
    </citation>
    <scope>NUCLEOTIDE SEQUENCE</scope>
    <source>
        <strain evidence="6">HT</strain>
        <tissue evidence="6">Whole worm</tissue>
    </source>
</reference>
<keyword evidence="6" id="KW-0269">Exonuclease</keyword>
<dbReference type="SUPFAM" id="SSF53098">
    <property type="entry name" value="Ribonuclease H-like"/>
    <property type="match status" value="1"/>
</dbReference>
<dbReference type="OrthoDB" id="16516at2759"/>
<evidence type="ECO:0000313" key="7">
    <source>
        <dbReference type="Proteomes" id="UP000728185"/>
    </source>
</evidence>
<dbReference type="Proteomes" id="UP000728185">
    <property type="component" value="Unassembled WGS sequence"/>
</dbReference>
<dbReference type="GO" id="GO:0004527">
    <property type="term" value="F:exonuclease activity"/>
    <property type="evidence" value="ECO:0007669"/>
    <property type="project" value="UniProtKB-KW"/>
</dbReference>
<dbReference type="AlphaFoldDB" id="A0A8E0VNY8"/>
<dbReference type="PANTHER" id="PTHR12801">
    <property type="entry name" value="RNA EXONUCLEASE REXO1 / RECO3 FAMILY MEMBER-RELATED"/>
    <property type="match status" value="1"/>
</dbReference>
<evidence type="ECO:0000256" key="2">
    <source>
        <dbReference type="ARBA" id="ARBA00022722"/>
    </source>
</evidence>
<comment type="caution">
    <text evidence="6">The sequence shown here is derived from an EMBL/GenBank/DDBJ whole genome shotgun (WGS) entry which is preliminary data.</text>
</comment>
<dbReference type="Gene3D" id="3.30.420.10">
    <property type="entry name" value="Ribonuclease H-like superfamily/Ribonuclease H"/>
    <property type="match status" value="1"/>
</dbReference>
<evidence type="ECO:0000256" key="3">
    <source>
        <dbReference type="ARBA" id="ARBA00022801"/>
    </source>
</evidence>
<dbReference type="PANTHER" id="PTHR12801:SF45">
    <property type="entry name" value="RNA EXONUCLEASE 4"/>
    <property type="match status" value="1"/>
</dbReference>
<feature type="domain" description="Exonuclease" evidence="5">
    <location>
        <begin position="48"/>
        <end position="122"/>
    </location>
</feature>
<dbReference type="Pfam" id="PF00929">
    <property type="entry name" value="RNase_T"/>
    <property type="match status" value="1"/>
</dbReference>
<keyword evidence="1" id="KW-0698">rRNA processing</keyword>
<keyword evidence="7" id="KW-1185">Reference proteome</keyword>
<dbReference type="InterPro" id="IPR036397">
    <property type="entry name" value="RNaseH_sf"/>
</dbReference>
<evidence type="ECO:0000313" key="6">
    <source>
        <dbReference type="EMBL" id="KAA0196346.1"/>
    </source>
</evidence>
<dbReference type="InterPro" id="IPR047021">
    <property type="entry name" value="REXO1/3/4-like"/>
</dbReference>
<gene>
    <name evidence="6" type="ORF">FBUS_09053</name>
</gene>
<dbReference type="InterPro" id="IPR013520">
    <property type="entry name" value="Ribonucl_H"/>
</dbReference>
<keyword evidence="3" id="KW-0378">Hydrolase</keyword>
<dbReference type="EMBL" id="LUCM01003093">
    <property type="protein sequence ID" value="KAA0196346.1"/>
    <property type="molecule type" value="Genomic_DNA"/>
</dbReference>
<evidence type="ECO:0000256" key="4">
    <source>
        <dbReference type="ARBA" id="ARBA00025599"/>
    </source>
</evidence>